<name>A0A8J7JYM6_9GAMM</name>
<organism evidence="2 3">
    <name type="scientific">Pontibacterium sinense</name>
    <dbReference type="NCBI Taxonomy" id="2781979"/>
    <lineage>
        <taxon>Bacteria</taxon>
        <taxon>Pseudomonadati</taxon>
        <taxon>Pseudomonadota</taxon>
        <taxon>Gammaproteobacteria</taxon>
        <taxon>Oceanospirillales</taxon>
        <taxon>Oceanospirillaceae</taxon>
        <taxon>Pontibacterium</taxon>
    </lineage>
</organism>
<dbReference type="GO" id="GO:0005524">
    <property type="term" value="F:ATP binding"/>
    <property type="evidence" value="ECO:0007669"/>
    <property type="project" value="UniProtKB-KW"/>
</dbReference>
<protein>
    <submittedName>
        <fullName evidence="2">ATP-binding protein</fullName>
    </submittedName>
</protein>
<accession>A0A8J7JYM6</accession>
<dbReference type="RefSeq" id="WP_193953329.1">
    <property type="nucleotide sequence ID" value="NZ_JADEYS010000010.1"/>
</dbReference>
<gene>
    <name evidence="2" type="ORF">IOQ59_10940</name>
</gene>
<keyword evidence="2" id="KW-0067">ATP-binding</keyword>
<feature type="compositionally biased region" description="Low complexity" evidence="1">
    <location>
        <begin position="438"/>
        <end position="452"/>
    </location>
</feature>
<dbReference type="Proteomes" id="UP000640333">
    <property type="component" value="Unassembled WGS sequence"/>
</dbReference>
<evidence type="ECO:0000256" key="1">
    <source>
        <dbReference type="SAM" id="MobiDB-lite"/>
    </source>
</evidence>
<dbReference type="Gene3D" id="3.30.565.10">
    <property type="entry name" value="Histidine kinase-like ATPase, C-terminal domain"/>
    <property type="match status" value="1"/>
</dbReference>
<dbReference type="InterPro" id="IPR036890">
    <property type="entry name" value="HATPase_C_sf"/>
</dbReference>
<comment type="caution">
    <text evidence="2">The sequence shown here is derived from an EMBL/GenBank/DDBJ whole genome shotgun (WGS) entry which is preliminary data.</text>
</comment>
<keyword evidence="3" id="KW-1185">Reference proteome</keyword>
<reference evidence="2" key="1">
    <citation type="submission" date="2020-10" db="EMBL/GenBank/DDBJ databases">
        <title>Bacterium isolated from coastal waters sediment.</title>
        <authorList>
            <person name="Chen R.-J."/>
            <person name="Lu D.-C."/>
            <person name="Zhu K.-L."/>
            <person name="Du Z.-J."/>
        </authorList>
    </citation>
    <scope>NUCLEOTIDE SEQUENCE</scope>
    <source>
        <strain evidence="2">N1Y112</strain>
    </source>
</reference>
<evidence type="ECO:0000313" key="2">
    <source>
        <dbReference type="EMBL" id="MBE9397773.1"/>
    </source>
</evidence>
<dbReference type="Pfam" id="PF13589">
    <property type="entry name" value="HATPase_c_3"/>
    <property type="match status" value="1"/>
</dbReference>
<evidence type="ECO:0000313" key="3">
    <source>
        <dbReference type="Proteomes" id="UP000640333"/>
    </source>
</evidence>
<sequence length="604" mass="67778">MSNRFLSASTVIESLRDNGYNNTAYALAELIDNSLQAGANRVEVGFIEGLLTTGVRKNYSVSEISLWDNGIGMDAETLRLAMQFGGGTHRNDREGMGKFGMGLPNSSISQCKRVEVWSWQNSDTPNYTYLDVDEMKSGDLEEVPEPVKRQIPPEYEKAFFTKRPPSGTLVVWSKLDRLSWKTGKSIYRHCEHLVGRMYRNFICNDNIKIESIVYRKESEDRLAVWERELFKANDPMYLKKNTSLPELPGHYKKEAFFELMDEEVVSVEYLDDKGNPKRCDVTITTSMVKKNITKNILKDTVGKLGSTEWGKHCSKNVGVSIVRANRELVLRDSFLTSTLRESKGRFIGIEVSFPPLLDSVFGVTNNKQDAVKLIPYDMRSISSQAGFDSEQEYLRDLEDNSDSLLQVLKVVAVVKKQISALTKSLETIDVAGKATKQGAKSEGAAEGAADKATQGSVQREKHGHKTGTITTPLKKADVVDHLKNAGGMTQKEAEVKAERLILTGNRFLIEDVARDSEAFFDVSTSKGLTLVLLNTNHAFYKKLVSKLGDEELEVLQTAIAGFARVMNETTDEKRLKYLNTIRREWGIVISEFLDDPSDDCFDDF</sequence>
<feature type="region of interest" description="Disordered" evidence="1">
    <location>
        <begin position="436"/>
        <end position="469"/>
    </location>
</feature>
<proteinExistence type="predicted"/>
<dbReference type="SUPFAM" id="SSF55874">
    <property type="entry name" value="ATPase domain of HSP90 chaperone/DNA topoisomerase II/histidine kinase"/>
    <property type="match status" value="1"/>
</dbReference>
<dbReference type="AlphaFoldDB" id="A0A8J7JYM6"/>
<dbReference type="EMBL" id="JADEYS010000010">
    <property type="protein sequence ID" value="MBE9397773.1"/>
    <property type="molecule type" value="Genomic_DNA"/>
</dbReference>
<keyword evidence="2" id="KW-0547">Nucleotide-binding</keyword>